<proteinExistence type="predicted"/>
<dbReference type="AlphaFoldDB" id="A0A7V4DXR1"/>
<comment type="caution">
    <text evidence="2">The sequence shown here is derived from an EMBL/GenBank/DDBJ whole genome shotgun (WGS) entry which is preliminary data.</text>
</comment>
<feature type="transmembrane region" description="Helical" evidence="1">
    <location>
        <begin position="133"/>
        <end position="154"/>
    </location>
</feature>
<feature type="transmembrane region" description="Helical" evidence="1">
    <location>
        <begin position="79"/>
        <end position="98"/>
    </location>
</feature>
<gene>
    <name evidence="2" type="ORF">ENU78_06425</name>
</gene>
<accession>A0A7V4DXR1</accession>
<protein>
    <recommendedName>
        <fullName evidence="3">DUF4129 domain-containing protein</fullName>
    </recommendedName>
</protein>
<feature type="transmembrane region" description="Helical" evidence="1">
    <location>
        <begin position="33"/>
        <end position="49"/>
    </location>
</feature>
<dbReference type="EMBL" id="DTDV01000017">
    <property type="protein sequence ID" value="HGK24050.1"/>
    <property type="molecule type" value="Genomic_DNA"/>
</dbReference>
<organism evidence="2">
    <name type="scientific">Dictyoglomus thermophilum</name>
    <dbReference type="NCBI Taxonomy" id="14"/>
    <lineage>
        <taxon>Bacteria</taxon>
        <taxon>Pseudomonadati</taxon>
        <taxon>Dictyoglomota</taxon>
        <taxon>Dictyoglomia</taxon>
        <taxon>Dictyoglomales</taxon>
        <taxon>Dictyoglomaceae</taxon>
        <taxon>Dictyoglomus</taxon>
    </lineage>
</organism>
<name>A0A7V4DXR1_DICTH</name>
<feature type="transmembrane region" description="Helical" evidence="1">
    <location>
        <begin position="56"/>
        <end position="73"/>
    </location>
</feature>
<feature type="transmembrane region" description="Helical" evidence="1">
    <location>
        <begin position="277"/>
        <end position="299"/>
    </location>
</feature>
<feature type="transmembrane region" description="Helical" evidence="1">
    <location>
        <begin position="205"/>
        <end position="234"/>
    </location>
</feature>
<evidence type="ECO:0000256" key="1">
    <source>
        <dbReference type="SAM" id="Phobius"/>
    </source>
</evidence>
<keyword evidence="1" id="KW-1133">Transmembrane helix</keyword>
<reference evidence="2" key="1">
    <citation type="journal article" date="2020" name="mSystems">
        <title>Genome- and Community-Level Interaction Insights into Carbon Utilization and Element Cycling Functions of Hydrothermarchaeota in Hydrothermal Sediment.</title>
        <authorList>
            <person name="Zhou Z."/>
            <person name="Liu Y."/>
            <person name="Xu W."/>
            <person name="Pan J."/>
            <person name="Luo Z.H."/>
            <person name="Li M."/>
        </authorList>
    </citation>
    <scope>NUCLEOTIDE SEQUENCE [LARGE SCALE GENOMIC DNA]</scope>
    <source>
        <strain evidence="2">SpSt-70</strain>
    </source>
</reference>
<feature type="transmembrane region" description="Helical" evidence="1">
    <location>
        <begin position="9"/>
        <end position="27"/>
    </location>
</feature>
<evidence type="ECO:0000313" key="2">
    <source>
        <dbReference type="EMBL" id="HGK24050.1"/>
    </source>
</evidence>
<feature type="transmembrane region" description="Helical" evidence="1">
    <location>
        <begin position="174"/>
        <end position="193"/>
    </location>
</feature>
<keyword evidence="1" id="KW-0472">Membrane</keyword>
<feature type="transmembrane region" description="Helical" evidence="1">
    <location>
        <begin position="110"/>
        <end position="127"/>
    </location>
</feature>
<evidence type="ECO:0008006" key="3">
    <source>
        <dbReference type="Google" id="ProtNLM"/>
    </source>
</evidence>
<keyword evidence="1" id="KW-0812">Transmembrane</keyword>
<sequence>MWLLYLDLITRISFIFSLIMSAVIIMYNPFIPFYFYPLFIFLSFLSYILKNIFNENLKFLSIIPYLAIVIIPVGIYEKILILIISSISLYLILTQKAVSYGLAVDHFKKTSPVAILIFIISFLMRYLSTSRFLNFEVTVLPSLLIYFVVSVFLLRTLRYMEHKIEDRRLVSLNIRYAFGVILLSALLSVPAIRDKIFFITSNIFSILYFIFTTALAVVFIVIGYVLSWIFYLILNFMSKRGFIGRLNTRDFTMDPNLSRLLRLLWDRREIRSEIIDTLLVISFYILIAGIIMLIILWVMKRIFSSQTKGENYIEEREFLFSQLNPLNALRRLLERGNLGLVREYYRKYLLESKSLGIDLRPSDTTQDVYRKTFNLFDSEILKRIREIYVHVRYNRLESTKELDKEFISLYKRLFKNRGDQR</sequence>